<evidence type="ECO:0000313" key="5">
    <source>
        <dbReference type="Proteomes" id="UP000295560"/>
    </source>
</evidence>
<dbReference type="PIRSF" id="PIRSF016578">
    <property type="entry name" value="HsaA"/>
    <property type="match status" value="1"/>
</dbReference>
<feature type="domain" description="Acyl-CoA dehydrogenase C-terminal" evidence="3">
    <location>
        <begin position="230"/>
        <end position="357"/>
    </location>
</feature>
<dbReference type="InterPro" id="IPR013107">
    <property type="entry name" value="Acyl-CoA_DH_C"/>
</dbReference>
<dbReference type="SUPFAM" id="SSF56645">
    <property type="entry name" value="Acyl-CoA dehydrogenase NM domain-like"/>
    <property type="match status" value="1"/>
</dbReference>
<reference evidence="4 5" key="1">
    <citation type="submission" date="2019-03" db="EMBL/GenBank/DDBJ databases">
        <title>Sequencing the genomes of 1000 actinobacteria strains.</title>
        <authorList>
            <person name="Klenk H.-P."/>
        </authorList>
    </citation>
    <scope>NUCLEOTIDE SEQUENCE [LARGE SCALE GENOMIC DNA]</scope>
    <source>
        <strain evidence="4 5">DSM 44969</strain>
    </source>
</reference>
<gene>
    <name evidence="4" type="ORF">EV378_5338</name>
</gene>
<evidence type="ECO:0000259" key="2">
    <source>
        <dbReference type="Pfam" id="PF02771"/>
    </source>
</evidence>
<dbReference type="GO" id="GO:0050660">
    <property type="term" value="F:flavin adenine dinucleotide binding"/>
    <property type="evidence" value="ECO:0007669"/>
    <property type="project" value="InterPro"/>
</dbReference>
<dbReference type="RefSeq" id="WP_132430111.1">
    <property type="nucleotide sequence ID" value="NZ_SMFZ01000002.1"/>
</dbReference>
<feature type="domain" description="Acyl-CoA dehydrogenase/oxidase N-terminal" evidence="2">
    <location>
        <begin position="25"/>
        <end position="90"/>
    </location>
</feature>
<protein>
    <submittedName>
        <fullName evidence="4">Alkylation response protein AidB-like acyl-CoA dehydrogenase</fullName>
    </submittedName>
</protein>
<proteinExistence type="predicted"/>
<dbReference type="Gene3D" id="1.10.540.10">
    <property type="entry name" value="Acyl-CoA dehydrogenase/oxidase, N-terminal domain"/>
    <property type="match status" value="1"/>
</dbReference>
<keyword evidence="5" id="KW-1185">Reference proteome</keyword>
<accession>A0A4R1HGR4</accession>
<evidence type="ECO:0000259" key="3">
    <source>
        <dbReference type="Pfam" id="PF08028"/>
    </source>
</evidence>
<organism evidence="4 5">
    <name type="scientific">Pseudonocardia endophytica</name>
    <dbReference type="NCBI Taxonomy" id="401976"/>
    <lineage>
        <taxon>Bacteria</taxon>
        <taxon>Bacillati</taxon>
        <taxon>Actinomycetota</taxon>
        <taxon>Actinomycetes</taxon>
        <taxon>Pseudonocardiales</taxon>
        <taxon>Pseudonocardiaceae</taxon>
        <taxon>Pseudonocardia</taxon>
    </lineage>
</organism>
<sequence length="388" mass="40532">MTSTVELTGTALLASARELQPLLRSSAAGHDAAGVLSAPVVDALHRHGFFGMWTPAALGGAEADPVTSLRIGQALAEADPSCAWVVGAAALATGTGGAYLGDDAVEVLFAGDRFPVVAGQGTRPGSAVPDGDGHRLSGAWSFGSGLRHAQWIHTLGVDESAGEARIFVLPVEQAELIDNWDVLGLRATASIDYTLDGVHVPSAFSHPATTETPLRGGPLFGLGIIHLALIVHSGWALGVSRRMLDELSSLVRDRAGRPGTLAESPRFHASYGELEGAWHGAHAFVHQVWGEITDALASGGRPTHDQRTRARLALHHATWAAERISGEVYQAAGTTALRAGALQMYFRDMHAGSQHFLVGAGTAEACGRALAGLADGHTWEFMTLVPPT</sequence>
<dbReference type="Proteomes" id="UP000295560">
    <property type="component" value="Unassembled WGS sequence"/>
</dbReference>
<dbReference type="InterPro" id="IPR036250">
    <property type="entry name" value="AcylCo_DH-like_C"/>
</dbReference>
<dbReference type="InterPro" id="IPR037069">
    <property type="entry name" value="AcylCoA_DH/ox_N_sf"/>
</dbReference>
<dbReference type="Pfam" id="PF08028">
    <property type="entry name" value="Acyl-CoA_dh_2"/>
    <property type="match status" value="1"/>
</dbReference>
<dbReference type="InterPro" id="IPR013786">
    <property type="entry name" value="AcylCoA_DH/ox_N"/>
</dbReference>
<evidence type="ECO:0000313" key="4">
    <source>
        <dbReference type="EMBL" id="TCK21357.1"/>
    </source>
</evidence>
<evidence type="ECO:0000256" key="1">
    <source>
        <dbReference type="ARBA" id="ARBA00023002"/>
    </source>
</evidence>
<keyword evidence="1" id="KW-0560">Oxidoreductase</keyword>
<dbReference type="SUPFAM" id="SSF47203">
    <property type="entry name" value="Acyl-CoA dehydrogenase C-terminal domain-like"/>
    <property type="match status" value="1"/>
</dbReference>
<dbReference type="OrthoDB" id="3402961at2"/>
<dbReference type="Gene3D" id="2.40.110.10">
    <property type="entry name" value="Butyryl-CoA Dehydrogenase, subunit A, domain 2"/>
    <property type="match status" value="1"/>
</dbReference>
<dbReference type="AlphaFoldDB" id="A0A4R1HGR4"/>
<dbReference type="EMBL" id="SMFZ01000002">
    <property type="protein sequence ID" value="TCK21357.1"/>
    <property type="molecule type" value="Genomic_DNA"/>
</dbReference>
<dbReference type="Pfam" id="PF02771">
    <property type="entry name" value="Acyl-CoA_dh_N"/>
    <property type="match status" value="1"/>
</dbReference>
<dbReference type="GO" id="GO:0016627">
    <property type="term" value="F:oxidoreductase activity, acting on the CH-CH group of donors"/>
    <property type="evidence" value="ECO:0007669"/>
    <property type="project" value="InterPro"/>
</dbReference>
<name>A0A4R1HGR4_PSEEN</name>
<comment type="caution">
    <text evidence="4">The sequence shown here is derived from an EMBL/GenBank/DDBJ whole genome shotgun (WGS) entry which is preliminary data.</text>
</comment>
<dbReference type="InterPro" id="IPR046373">
    <property type="entry name" value="Acyl-CoA_Oxase/DH_mid-dom_sf"/>
</dbReference>
<dbReference type="InterPro" id="IPR009100">
    <property type="entry name" value="AcylCoA_DH/oxidase_NM_dom_sf"/>
</dbReference>
<dbReference type="Gene3D" id="1.20.140.10">
    <property type="entry name" value="Butyryl-CoA Dehydrogenase, subunit A, domain 3"/>
    <property type="match status" value="1"/>
</dbReference>